<dbReference type="Pfam" id="PF19386">
    <property type="entry name" value="DUF5961"/>
    <property type="match status" value="1"/>
</dbReference>
<gene>
    <name evidence="1" type="ORF">MGN01_41540</name>
</gene>
<sequence length="78" mass="8690">MNDVDLDRLFRVRGRHEDPHLGRLVRETSSEAAAIAYVEHLAFAEGQNQVGVVVRDMQTGHEHSYLIHLDTGDLPAVG</sequence>
<accession>A0A512JQT5</accession>
<dbReference type="Proteomes" id="UP000321750">
    <property type="component" value="Unassembled WGS sequence"/>
</dbReference>
<dbReference type="RefSeq" id="WP_147048696.1">
    <property type="nucleotide sequence ID" value="NZ_BJZV01000035.1"/>
</dbReference>
<keyword evidence="2" id="KW-1185">Reference proteome</keyword>
<organism evidence="1 2">
    <name type="scientific">Methylobacterium gnaphalii</name>
    <dbReference type="NCBI Taxonomy" id="1010610"/>
    <lineage>
        <taxon>Bacteria</taxon>
        <taxon>Pseudomonadati</taxon>
        <taxon>Pseudomonadota</taxon>
        <taxon>Alphaproteobacteria</taxon>
        <taxon>Hyphomicrobiales</taxon>
        <taxon>Methylobacteriaceae</taxon>
        <taxon>Methylobacterium</taxon>
    </lineage>
</organism>
<comment type="caution">
    <text evidence="1">The sequence shown here is derived from an EMBL/GenBank/DDBJ whole genome shotgun (WGS) entry which is preliminary data.</text>
</comment>
<protein>
    <submittedName>
        <fullName evidence="1">Uncharacterized protein</fullName>
    </submittedName>
</protein>
<proteinExistence type="predicted"/>
<dbReference type="InterPro" id="IPR046005">
    <property type="entry name" value="DUF5961"/>
</dbReference>
<reference evidence="1 2" key="1">
    <citation type="submission" date="2019-07" db="EMBL/GenBank/DDBJ databases">
        <title>Whole genome shotgun sequence of Methylobacterium gnaphalii NBRC 107716.</title>
        <authorList>
            <person name="Hosoyama A."/>
            <person name="Uohara A."/>
            <person name="Ohji S."/>
            <person name="Ichikawa N."/>
        </authorList>
    </citation>
    <scope>NUCLEOTIDE SEQUENCE [LARGE SCALE GENOMIC DNA]</scope>
    <source>
        <strain evidence="1 2">NBRC 107716</strain>
    </source>
</reference>
<dbReference type="OrthoDB" id="8454241at2"/>
<dbReference type="AlphaFoldDB" id="A0A512JQT5"/>
<evidence type="ECO:0000313" key="2">
    <source>
        <dbReference type="Proteomes" id="UP000321750"/>
    </source>
</evidence>
<name>A0A512JQT5_9HYPH</name>
<dbReference type="EMBL" id="BJZV01000035">
    <property type="protein sequence ID" value="GEP12309.1"/>
    <property type="molecule type" value="Genomic_DNA"/>
</dbReference>
<evidence type="ECO:0000313" key="1">
    <source>
        <dbReference type="EMBL" id="GEP12309.1"/>
    </source>
</evidence>